<dbReference type="PANTHER" id="PTHR36115">
    <property type="entry name" value="PROLINE-RICH ANTIGEN HOMOLOG-RELATED"/>
    <property type="match status" value="1"/>
</dbReference>
<feature type="transmembrane region" description="Helical" evidence="7">
    <location>
        <begin position="113"/>
        <end position="135"/>
    </location>
</feature>
<evidence type="ECO:0000256" key="7">
    <source>
        <dbReference type="SAM" id="Phobius"/>
    </source>
</evidence>
<protein>
    <submittedName>
        <fullName evidence="9">Putative RDD family membrane protein YckC</fullName>
    </submittedName>
</protein>
<feature type="compositionally biased region" description="Pro residues" evidence="6">
    <location>
        <begin position="1"/>
        <end position="15"/>
    </location>
</feature>
<dbReference type="PANTHER" id="PTHR36115:SF4">
    <property type="entry name" value="MEMBRANE PROTEIN"/>
    <property type="match status" value="1"/>
</dbReference>
<evidence type="ECO:0000256" key="3">
    <source>
        <dbReference type="ARBA" id="ARBA00022692"/>
    </source>
</evidence>
<proteinExistence type="predicted"/>
<evidence type="ECO:0000256" key="4">
    <source>
        <dbReference type="ARBA" id="ARBA00022989"/>
    </source>
</evidence>
<comment type="subcellular location">
    <subcellularLocation>
        <location evidence="1">Cell membrane</location>
        <topology evidence="1">Multi-pass membrane protein</topology>
    </subcellularLocation>
</comment>
<evidence type="ECO:0000313" key="9">
    <source>
        <dbReference type="EMBL" id="MBA8825462.1"/>
    </source>
</evidence>
<evidence type="ECO:0000259" key="8">
    <source>
        <dbReference type="Pfam" id="PF06271"/>
    </source>
</evidence>
<evidence type="ECO:0000256" key="6">
    <source>
        <dbReference type="SAM" id="MobiDB-lite"/>
    </source>
</evidence>
<dbReference type="Proteomes" id="UP000569329">
    <property type="component" value="Unassembled WGS sequence"/>
</dbReference>
<keyword evidence="5 7" id="KW-0472">Membrane</keyword>
<feature type="transmembrane region" description="Helical" evidence="7">
    <location>
        <begin position="147"/>
        <end position="167"/>
    </location>
</feature>
<evidence type="ECO:0000256" key="5">
    <source>
        <dbReference type="ARBA" id="ARBA00023136"/>
    </source>
</evidence>
<evidence type="ECO:0000256" key="2">
    <source>
        <dbReference type="ARBA" id="ARBA00022475"/>
    </source>
</evidence>
<accession>A0A839DU03</accession>
<dbReference type="RefSeq" id="WP_182544640.1">
    <property type="nucleotide sequence ID" value="NZ_JACGWZ010000003.1"/>
</dbReference>
<name>A0A839DU03_9PSEU</name>
<reference evidence="9 10" key="1">
    <citation type="submission" date="2020-07" db="EMBL/GenBank/DDBJ databases">
        <title>Sequencing the genomes of 1000 actinobacteria strains.</title>
        <authorList>
            <person name="Klenk H.-P."/>
        </authorList>
    </citation>
    <scope>NUCLEOTIDE SEQUENCE [LARGE SCALE GENOMIC DNA]</scope>
    <source>
        <strain evidence="9 10">DSM 45975</strain>
    </source>
</reference>
<dbReference type="GO" id="GO:0005886">
    <property type="term" value="C:plasma membrane"/>
    <property type="evidence" value="ECO:0007669"/>
    <property type="project" value="UniProtKB-SubCell"/>
</dbReference>
<dbReference type="EMBL" id="JACGWZ010000003">
    <property type="protein sequence ID" value="MBA8825462.1"/>
    <property type="molecule type" value="Genomic_DNA"/>
</dbReference>
<keyword evidence="2" id="KW-1003">Cell membrane</keyword>
<evidence type="ECO:0000313" key="10">
    <source>
        <dbReference type="Proteomes" id="UP000569329"/>
    </source>
</evidence>
<dbReference type="AlphaFoldDB" id="A0A839DU03"/>
<dbReference type="Pfam" id="PF06271">
    <property type="entry name" value="RDD"/>
    <property type="match status" value="1"/>
</dbReference>
<feature type="region of interest" description="Disordered" evidence="6">
    <location>
        <begin position="1"/>
        <end position="76"/>
    </location>
</feature>
<dbReference type="InterPro" id="IPR051791">
    <property type="entry name" value="Pra-immunoreactive"/>
</dbReference>
<comment type="caution">
    <text evidence="9">The sequence shown here is derived from an EMBL/GenBank/DDBJ whole genome shotgun (WGS) entry which is preliminary data.</text>
</comment>
<feature type="compositionally biased region" description="Pro residues" evidence="6">
    <location>
        <begin position="40"/>
        <end position="49"/>
    </location>
</feature>
<keyword evidence="4 7" id="KW-1133">Transmembrane helix</keyword>
<organism evidence="9 10">
    <name type="scientific">Halosaccharopolyspora lacisalsi</name>
    <dbReference type="NCBI Taxonomy" id="1000566"/>
    <lineage>
        <taxon>Bacteria</taxon>
        <taxon>Bacillati</taxon>
        <taxon>Actinomycetota</taxon>
        <taxon>Actinomycetes</taxon>
        <taxon>Pseudonocardiales</taxon>
        <taxon>Pseudonocardiaceae</taxon>
        <taxon>Halosaccharopolyspora</taxon>
    </lineage>
</organism>
<evidence type="ECO:0000256" key="1">
    <source>
        <dbReference type="ARBA" id="ARBA00004651"/>
    </source>
</evidence>
<feature type="domain" description="RDD" evidence="8">
    <location>
        <begin position="98"/>
        <end position="246"/>
    </location>
</feature>
<feature type="compositionally biased region" description="Pro residues" evidence="6">
    <location>
        <begin position="23"/>
        <end position="32"/>
    </location>
</feature>
<keyword evidence="3 7" id="KW-0812">Transmembrane</keyword>
<feature type="transmembrane region" description="Helical" evidence="7">
    <location>
        <begin position="207"/>
        <end position="228"/>
    </location>
</feature>
<dbReference type="InterPro" id="IPR010432">
    <property type="entry name" value="RDD"/>
</dbReference>
<keyword evidence="10" id="KW-1185">Reference proteome</keyword>
<gene>
    <name evidence="9" type="ORF">FHX42_002813</name>
</gene>
<sequence length="253" mass="26228">MSNPYGGPPSGPQPQQPYGQPGYGPPSGPQPQQPYGQPGYGPPSGPQPQQPYEQPGYGPPSGPQSQPYGAMPGYGQPAPAPHMVSDVVQIPGVGPVRLAGLGNRLLARLLDGLIVGGALTVLIVLMLVIMGAIAASSGDSTGAAVSLGTIGTFLVFSLTMLVVSVMYEVSMIATRGATLGKQVLGVRVVQEGTGQLPGWGPAFARWAVPYGCSIIPCIGWIMGLLCWLSPTFDSVRRQGWHDKMAKTLVIATK</sequence>